<name>A0AAF1KP96_9PROT</name>
<dbReference type="Gene3D" id="2.30.170.40">
    <property type="entry name" value="Ribosomal protein L28/L24"/>
    <property type="match status" value="1"/>
</dbReference>
<dbReference type="GO" id="GO:1990904">
    <property type="term" value="C:ribonucleoprotein complex"/>
    <property type="evidence" value="ECO:0007669"/>
    <property type="project" value="UniProtKB-KW"/>
</dbReference>
<gene>
    <name evidence="5 6" type="primary">rpmB</name>
    <name evidence="6" type="ORF">GXW79_19190</name>
</gene>
<evidence type="ECO:0000256" key="3">
    <source>
        <dbReference type="ARBA" id="ARBA00023274"/>
    </source>
</evidence>
<dbReference type="SUPFAM" id="SSF143800">
    <property type="entry name" value="L28p-like"/>
    <property type="match status" value="1"/>
</dbReference>
<dbReference type="NCBIfam" id="TIGR00009">
    <property type="entry name" value="L28"/>
    <property type="match status" value="1"/>
</dbReference>
<dbReference type="AlphaFoldDB" id="A0AAF1KP96"/>
<proteinExistence type="inferred from homology"/>
<evidence type="ECO:0000313" key="7">
    <source>
        <dbReference type="Proteomes" id="UP001196068"/>
    </source>
</evidence>
<reference evidence="6" key="2">
    <citation type="journal article" date="2021" name="Syst. Appl. Microbiol.">
        <title>Roseomonas hellenica sp. nov., isolated from roots of wild-growing Alkanna tinctoria.</title>
        <authorList>
            <person name="Rat A."/>
            <person name="Naranjo H.D."/>
            <person name="Lebbe L."/>
            <person name="Cnockaert M."/>
            <person name="Krigas N."/>
            <person name="Grigoriadou K."/>
            <person name="Maloupa E."/>
            <person name="Willems A."/>
        </authorList>
    </citation>
    <scope>NUCLEOTIDE SEQUENCE</scope>
    <source>
        <strain evidence="6">LMG 28251</strain>
    </source>
</reference>
<evidence type="ECO:0000313" key="6">
    <source>
        <dbReference type="EMBL" id="MBR0657209.1"/>
    </source>
</evidence>
<evidence type="ECO:0000256" key="5">
    <source>
        <dbReference type="HAMAP-Rule" id="MF_00373"/>
    </source>
</evidence>
<dbReference type="HAMAP" id="MF_00373">
    <property type="entry name" value="Ribosomal_bL28"/>
    <property type="match status" value="1"/>
</dbReference>
<organism evidence="6 7">
    <name type="scientific">Plastoroseomonas arctica</name>
    <dbReference type="NCBI Taxonomy" id="1509237"/>
    <lineage>
        <taxon>Bacteria</taxon>
        <taxon>Pseudomonadati</taxon>
        <taxon>Pseudomonadota</taxon>
        <taxon>Alphaproteobacteria</taxon>
        <taxon>Acetobacterales</taxon>
        <taxon>Acetobacteraceae</taxon>
        <taxon>Plastoroseomonas</taxon>
    </lineage>
</organism>
<dbReference type="EMBL" id="JAAEDH010000028">
    <property type="protein sequence ID" value="MBR0657209.1"/>
    <property type="molecule type" value="Genomic_DNA"/>
</dbReference>
<sequence>MARRCAVTGKGVLSGNNVSHANNKTRRRFLPNLQESSFFSDVLAAQIRLRLTANGIRTVEHNGGIDSYLLGTPDRKLTVETIVLKRRLEKAKAKKAA</sequence>
<keyword evidence="2 5" id="KW-0689">Ribosomal protein</keyword>
<dbReference type="GO" id="GO:0003735">
    <property type="term" value="F:structural constituent of ribosome"/>
    <property type="evidence" value="ECO:0007669"/>
    <property type="project" value="InterPro"/>
</dbReference>
<evidence type="ECO:0000256" key="2">
    <source>
        <dbReference type="ARBA" id="ARBA00022980"/>
    </source>
</evidence>
<dbReference type="GO" id="GO:0005840">
    <property type="term" value="C:ribosome"/>
    <property type="evidence" value="ECO:0007669"/>
    <property type="project" value="UniProtKB-KW"/>
</dbReference>
<dbReference type="Pfam" id="PF00830">
    <property type="entry name" value="Ribosomal_L28"/>
    <property type="match status" value="1"/>
</dbReference>
<dbReference type="PANTHER" id="PTHR13528">
    <property type="entry name" value="39S RIBOSOMAL PROTEIN L28, MITOCHONDRIAL"/>
    <property type="match status" value="1"/>
</dbReference>
<protein>
    <recommendedName>
        <fullName evidence="4 5">Large ribosomal subunit protein bL28</fullName>
    </recommendedName>
</protein>
<evidence type="ECO:0000256" key="4">
    <source>
        <dbReference type="ARBA" id="ARBA00035174"/>
    </source>
</evidence>
<dbReference type="InterPro" id="IPR026569">
    <property type="entry name" value="Ribosomal_bL28"/>
</dbReference>
<dbReference type="PANTHER" id="PTHR13528:SF2">
    <property type="entry name" value="LARGE RIBOSOMAL SUBUNIT PROTEIN BL28M"/>
    <property type="match status" value="1"/>
</dbReference>
<dbReference type="RefSeq" id="WP_211876076.1">
    <property type="nucleotide sequence ID" value="NZ_JAAEDH010000028.1"/>
</dbReference>
<dbReference type="InterPro" id="IPR037147">
    <property type="entry name" value="Ribosomal_bL28_sf"/>
</dbReference>
<dbReference type="InterPro" id="IPR034704">
    <property type="entry name" value="Ribosomal_bL28/bL31-like_sf"/>
</dbReference>
<reference evidence="6" key="1">
    <citation type="submission" date="2020-01" db="EMBL/GenBank/DDBJ databases">
        <authorList>
            <person name="Rat A."/>
        </authorList>
    </citation>
    <scope>NUCLEOTIDE SEQUENCE</scope>
    <source>
        <strain evidence="6">LMG 28251</strain>
    </source>
</reference>
<accession>A0AAF1KP96</accession>
<dbReference type="Proteomes" id="UP001196068">
    <property type="component" value="Unassembled WGS sequence"/>
</dbReference>
<comment type="similarity">
    <text evidence="1 5">Belongs to the bacterial ribosomal protein bL28 family.</text>
</comment>
<keyword evidence="3 5" id="KW-0687">Ribonucleoprotein</keyword>
<evidence type="ECO:0000256" key="1">
    <source>
        <dbReference type="ARBA" id="ARBA00008760"/>
    </source>
</evidence>
<dbReference type="InterPro" id="IPR001383">
    <property type="entry name" value="Ribosomal_bL28_bact-type"/>
</dbReference>
<comment type="caution">
    <text evidence="6">The sequence shown here is derived from an EMBL/GenBank/DDBJ whole genome shotgun (WGS) entry which is preliminary data.</text>
</comment>
<keyword evidence="7" id="KW-1185">Reference proteome</keyword>
<dbReference type="GO" id="GO:0006412">
    <property type="term" value="P:translation"/>
    <property type="evidence" value="ECO:0007669"/>
    <property type="project" value="UniProtKB-UniRule"/>
</dbReference>